<protein>
    <submittedName>
        <fullName evidence="2">Baseplate wedge protein</fullName>
    </submittedName>
</protein>
<feature type="transmembrane region" description="Helical" evidence="1">
    <location>
        <begin position="16"/>
        <end position="35"/>
    </location>
</feature>
<keyword evidence="1" id="KW-1133">Transmembrane helix</keyword>
<accession>A0A8S5NB56</accession>
<dbReference type="EMBL" id="BK015115">
    <property type="protein sequence ID" value="DAD91496.1"/>
    <property type="molecule type" value="Genomic_DNA"/>
</dbReference>
<keyword evidence="1" id="KW-0812">Transmembrane</keyword>
<sequence>MRARMPEMTDFSDGNIFVMLISAFAAIAEVIHYYIDNMAKEAFLPTARKYDSLYKHAKLVDYHIKSAIPATVDVVLYLPSGVYPEDEIEIPLGTQFISDNGMTWVSTKAVTWFTNRSSVTVPLMQIETSDREIDLGNIPSGDIAIYIKNLANNKKYAEGSLHLTINGETWQEVQTFAYALSTDKVFKVEPNSIQTPTITFGDGQFGMKPRAESSVKGTYNITEGSDGNIPAGSFSNVPSIVSHIDSRIAILQPSDAAGGSDYEAFEALRAHIGMSVKTLGVAITKEDYEDLTMSIPGVSKAYANYICGKSLQVYISPDNGTEASLALREQVANKLTASKVLTTNLSVLSTHKSIIYLNATIKGRKSYNKEVIQKQVKEALLNAYNQDTSSINQHIRLSDIYALIDNQSSVDYVDIDKIYLRSYPIPERGSSEQVPPLNVFYFNQISFDASRGNQEAFEVEITSTGYKLLTSGGTYYDGVLGEMLGVQGLMARFQITIIDSGYTVGDKYTFILQPMNQNLTPVNFNIPIFEDSTIQLTIHESI</sequence>
<keyword evidence="1" id="KW-0472">Membrane</keyword>
<proteinExistence type="predicted"/>
<reference evidence="2" key="1">
    <citation type="journal article" date="2021" name="Proc. Natl. Acad. Sci. U.S.A.">
        <title>A Catalog of Tens of Thousands of Viruses from Human Metagenomes Reveals Hidden Associations with Chronic Diseases.</title>
        <authorList>
            <person name="Tisza M.J."/>
            <person name="Buck C.B."/>
        </authorList>
    </citation>
    <scope>NUCLEOTIDE SEQUENCE</scope>
    <source>
        <strain evidence="2">Ctx322</strain>
    </source>
</reference>
<name>A0A8S5NB56_9CAUD</name>
<evidence type="ECO:0000313" key="2">
    <source>
        <dbReference type="EMBL" id="DAD91496.1"/>
    </source>
</evidence>
<organism evidence="2">
    <name type="scientific">Myoviridae sp. ctx322</name>
    <dbReference type="NCBI Taxonomy" id="2826711"/>
    <lineage>
        <taxon>Viruses</taxon>
        <taxon>Duplodnaviria</taxon>
        <taxon>Heunggongvirae</taxon>
        <taxon>Uroviricota</taxon>
        <taxon>Caudoviricetes</taxon>
    </lineage>
</organism>
<evidence type="ECO:0000256" key="1">
    <source>
        <dbReference type="SAM" id="Phobius"/>
    </source>
</evidence>